<evidence type="ECO:0000256" key="2">
    <source>
        <dbReference type="ARBA" id="ARBA00022490"/>
    </source>
</evidence>
<accession>A0A4C1YK24</accession>
<keyword evidence="2" id="KW-0963">Cytoplasm</keyword>
<dbReference type="AlphaFoldDB" id="A0A4C1YK24"/>
<comment type="caution">
    <text evidence="10">The sequence shown here is derived from an EMBL/GenBank/DDBJ whole genome shotgun (WGS) entry which is preliminary data.</text>
</comment>
<evidence type="ECO:0000256" key="5">
    <source>
        <dbReference type="ARBA" id="ARBA00022833"/>
    </source>
</evidence>
<dbReference type="GO" id="GO:0003723">
    <property type="term" value="F:RNA binding"/>
    <property type="evidence" value="ECO:0007669"/>
    <property type="project" value="UniProtKB-UniRule"/>
</dbReference>
<dbReference type="Pfam" id="PF05741">
    <property type="entry name" value="zf-nanos"/>
    <property type="match status" value="1"/>
</dbReference>
<evidence type="ECO:0000256" key="1">
    <source>
        <dbReference type="ARBA" id="ARBA00004496"/>
    </source>
</evidence>
<evidence type="ECO:0000256" key="8">
    <source>
        <dbReference type="PROSITE-ProRule" id="PRU00855"/>
    </source>
</evidence>
<proteinExistence type="inferred from homology"/>
<comment type="subcellular location">
    <subcellularLocation>
        <location evidence="1">Cytoplasm</location>
    </subcellularLocation>
</comment>
<reference evidence="10 11" key="1">
    <citation type="journal article" date="2019" name="Commun. Biol.">
        <title>The bagworm genome reveals a unique fibroin gene that provides high tensile strength.</title>
        <authorList>
            <person name="Kono N."/>
            <person name="Nakamura H."/>
            <person name="Ohtoshi R."/>
            <person name="Tomita M."/>
            <person name="Numata K."/>
            <person name="Arakawa K."/>
        </authorList>
    </citation>
    <scope>NUCLEOTIDE SEQUENCE [LARGE SCALE GENOMIC DNA]</scope>
</reference>
<dbReference type="Gene3D" id="4.10.60.30">
    <property type="entry name" value="Nanos, RNA-binding domain"/>
    <property type="match status" value="1"/>
</dbReference>
<dbReference type="GO" id="GO:0008270">
    <property type="term" value="F:zinc ion binding"/>
    <property type="evidence" value="ECO:0007669"/>
    <property type="project" value="UniProtKB-KW"/>
</dbReference>
<evidence type="ECO:0000313" key="10">
    <source>
        <dbReference type="EMBL" id="GBP75334.1"/>
    </source>
</evidence>
<dbReference type="InterPro" id="IPR024161">
    <property type="entry name" value="Znf_nanos-typ"/>
</dbReference>
<evidence type="ECO:0000256" key="7">
    <source>
        <dbReference type="ARBA" id="ARBA00022884"/>
    </source>
</evidence>
<evidence type="ECO:0000256" key="3">
    <source>
        <dbReference type="ARBA" id="ARBA00022723"/>
    </source>
</evidence>
<evidence type="ECO:0000256" key="6">
    <source>
        <dbReference type="ARBA" id="ARBA00022845"/>
    </source>
</evidence>
<evidence type="ECO:0000313" key="11">
    <source>
        <dbReference type="Proteomes" id="UP000299102"/>
    </source>
</evidence>
<evidence type="ECO:0000259" key="9">
    <source>
        <dbReference type="PROSITE" id="PS51522"/>
    </source>
</evidence>
<organism evidence="10 11">
    <name type="scientific">Eumeta variegata</name>
    <name type="common">Bagworm moth</name>
    <name type="synonym">Eumeta japonica</name>
    <dbReference type="NCBI Taxonomy" id="151549"/>
    <lineage>
        <taxon>Eukaryota</taxon>
        <taxon>Metazoa</taxon>
        <taxon>Ecdysozoa</taxon>
        <taxon>Arthropoda</taxon>
        <taxon>Hexapoda</taxon>
        <taxon>Insecta</taxon>
        <taxon>Pterygota</taxon>
        <taxon>Neoptera</taxon>
        <taxon>Endopterygota</taxon>
        <taxon>Lepidoptera</taxon>
        <taxon>Glossata</taxon>
        <taxon>Ditrysia</taxon>
        <taxon>Tineoidea</taxon>
        <taxon>Psychidae</taxon>
        <taxon>Oiketicinae</taxon>
        <taxon>Eumeta</taxon>
    </lineage>
</organism>
<name>A0A4C1YK24_EUMVA</name>
<dbReference type="InterPro" id="IPR008705">
    <property type="entry name" value="Nanos/Xcar2"/>
</dbReference>
<keyword evidence="5" id="KW-0862">Zinc</keyword>
<dbReference type="OrthoDB" id="5864971at2759"/>
<dbReference type="STRING" id="151549.A0A4C1YK24"/>
<feature type="domain" description="Nanos-type" evidence="9">
    <location>
        <begin position="375"/>
        <end position="432"/>
    </location>
</feature>
<sequence>MRRINTPRPFDAFVTNFTAAEFLALYCTDFAHEKKMHPTKEMLAYDAEISRLFPKNRAQQVEECSSESSGAQRPFSYFSFPNSLSSSAVDFSNADTSSQRSPIGHPSLNRLSDSSFEFNPPFNSSLNEPNYPGVTSYFSPSSEEHTSAHYSTPDEAFFSSDFSSQHHSRFDNVNETTSNENICKHLFYQSNSRFNASYPADRFTDEMNTNTSQCFPQNPRTTVADDFLLGNVNAPRALKKTFNSGTVGSHLRPPMVTYTPTFQVAPSNFNFGSPALALPINVHFLPTAVNVPTDISIPSNTVSCPSTVQVPSFSVTLSTPITGSSNSIPVSQKVNPKLNLVPKVTTSPTVFKVSPNSMKSSSSSNSDDFIEKDKICSFCRKNGENPRVYMTHLVKKKINGKYVVTCPILRTYVCSVCNASGDNAHTITYCPLLKNAGISVKPTTISLKNSKIKSDGKLRFPPKS</sequence>
<dbReference type="InterPro" id="IPR038129">
    <property type="entry name" value="Nanos_sf"/>
</dbReference>
<keyword evidence="4 8" id="KW-0863">Zinc-finger</keyword>
<keyword evidence="3" id="KW-0479">Metal-binding</keyword>
<evidence type="ECO:0000256" key="4">
    <source>
        <dbReference type="ARBA" id="ARBA00022771"/>
    </source>
</evidence>
<gene>
    <name evidence="10" type="primary">Nanos1</name>
    <name evidence="10" type="ORF">EVAR_38398_1</name>
</gene>
<keyword evidence="11" id="KW-1185">Reference proteome</keyword>
<protein>
    <submittedName>
        <fullName evidence="10">Nanos homolog 1</fullName>
    </submittedName>
</protein>
<keyword evidence="6 8" id="KW-0810">Translation regulation</keyword>
<keyword evidence="7 8" id="KW-0694">RNA-binding</keyword>
<dbReference type="GO" id="GO:0005737">
    <property type="term" value="C:cytoplasm"/>
    <property type="evidence" value="ECO:0007669"/>
    <property type="project" value="UniProtKB-SubCell"/>
</dbReference>
<comment type="similarity">
    <text evidence="8">Belongs to the nanos family.</text>
</comment>
<dbReference type="GO" id="GO:0006417">
    <property type="term" value="P:regulation of translation"/>
    <property type="evidence" value="ECO:0007669"/>
    <property type="project" value="UniProtKB-UniRule"/>
</dbReference>
<dbReference type="Proteomes" id="UP000299102">
    <property type="component" value="Unassembled WGS sequence"/>
</dbReference>
<dbReference type="PROSITE" id="PS51522">
    <property type="entry name" value="ZF_NANOS"/>
    <property type="match status" value="1"/>
</dbReference>
<dbReference type="PANTHER" id="PTHR12887">
    <property type="entry name" value="NANOS PROTEIN"/>
    <property type="match status" value="1"/>
</dbReference>
<dbReference type="EMBL" id="BGZK01001244">
    <property type="protein sequence ID" value="GBP75334.1"/>
    <property type="molecule type" value="Genomic_DNA"/>
</dbReference>